<feature type="transmembrane region" description="Helical" evidence="9">
    <location>
        <begin position="148"/>
        <end position="165"/>
    </location>
</feature>
<keyword evidence="3" id="KW-1003">Cell membrane</keyword>
<dbReference type="Proteomes" id="UP000838748">
    <property type="component" value="Unassembled WGS sequence"/>
</dbReference>
<evidence type="ECO:0000313" key="11">
    <source>
        <dbReference type="Proteomes" id="UP000838748"/>
    </source>
</evidence>
<keyword evidence="6" id="KW-0029">Amino-acid transport</keyword>
<dbReference type="PANTHER" id="PTHR46997">
    <property type="entry name" value="LOW AFFINITY TRYPTOPHAN PERMEASE-RELATED"/>
    <property type="match status" value="1"/>
</dbReference>
<feature type="transmembrane region" description="Helical" evidence="9">
    <location>
        <begin position="320"/>
        <end position="338"/>
    </location>
</feature>
<organism evidence="10 11">
    <name type="scientific">Vibrio marisflavi CECT 7928</name>
    <dbReference type="NCBI Taxonomy" id="634439"/>
    <lineage>
        <taxon>Bacteria</taxon>
        <taxon>Pseudomonadati</taxon>
        <taxon>Pseudomonadota</taxon>
        <taxon>Gammaproteobacteria</taxon>
        <taxon>Vibrionales</taxon>
        <taxon>Vibrionaceae</taxon>
        <taxon>Vibrio</taxon>
    </lineage>
</organism>
<dbReference type="Pfam" id="PF03222">
    <property type="entry name" value="Trp_Tyr_perm"/>
    <property type="match status" value="1"/>
</dbReference>
<keyword evidence="4" id="KW-0997">Cell inner membrane</keyword>
<feature type="transmembrane region" description="Helical" evidence="9">
    <location>
        <begin position="185"/>
        <end position="206"/>
    </location>
</feature>
<dbReference type="RefSeq" id="WP_237359539.1">
    <property type="nucleotide sequence ID" value="NZ_CAKLDM010000001.1"/>
</dbReference>
<evidence type="ECO:0000256" key="4">
    <source>
        <dbReference type="ARBA" id="ARBA00022519"/>
    </source>
</evidence>
<evidence type="ECO:0000256" key="9">
    <source>
        <dbReference type="SAM" id="Phobius"/>
    </source>
</evidence>
<keyword evidence="8 9" id="KW-0472">Membrane</keyword>
<evidence type="ECO:0000256" key="8">
    <source>
        <dbReference type="ARBA" id="ARBA00023136"/>
    </source>
</evidence>
<reference evidence="10" key="1">
    <citation type="submission" date="2021-11" db="EMBL/GenBank/DDBJ databases">
        <authorList>
            <person name="Rodrigo-Torres L."/>
            <person name="Arahal R. D."/>
            <person name="Lucena T."/>
        </authorList>
    </citation>
    <scope>NUCLEOTIDE SEQUENCE</scope>
    <source>
        <strain evidence="10">CECT 7928</strain>
    </source>
</reference>
<feature type="transmembrane region" description="Helical" evidence="9">
    <location>
        <begin position="218"/>
        <end position="240"/>
    </location>
</feature>
<proteinExistence type="predicted"/>
<feature type="transmembrane region" description="Helical" evidence="9">
    <location>
        <begin position="385"/>
        <end position="408"/>
    </location>
</feature>
<keyword evidence="5 9" id="KW-0812">Transmembrane</keyword>
<accession>A0ABM8ZYW5</accession>
<dbReference type="EMBL" id="CAKLDM010000001">
    <property type="protein sequence ID" value="CAH0536028.1"/>
    <property type="molecule type" value="Genomic_DNA"/>
</dbReference>
<evidence type="ECO:0000313" key="10">
    <source>
        <dbReference type="EMBL" id="CAH0536028.1"/>
    </source>
</evidence>
<comment type="subcellular location">
    <subcellularLocation>
        <location evidence="1">Cell inner membrane</location>
        <topology evidence="1">Multi-pass membrane protein</topology>
    </subcellularLocation>
</comment>
<feature type="transmembrane region" description="Helical" evidence="9">
    <location>
        <begin position="116"/>
        <end position="136"/>
    </location>
</feature>
<evidence type="ECO:0000256" key="6">
    <source>
        <dbReference type="ARBA" id="ARBA00022970"/>
    </source>
</evidence>
<feature type="transmembrane region" description="Helical" evidence="9">
    <location>
        <begin position="278"/>
        <end position="299"/>
    </location>
</feature>
<dbReference type="PANTHER" id="PTHR46997:SF2">
    <property type="entry name" value="TYROSINE-SPECIFIC TRANSPORT SYSTEM"/>
    <property type="match status" value="1"/>
</dbReference>
<keyword evidence="11" id="KW-1185">Reference proteome</keyword>
<feature type="transmembrane region" description="Helical" evidence="9">
    <location>
        <begin position="344"/>
        <end position="364"/>
    </location>
</feature>
<evidence type="ECO:0000256" key="2">
    <source>
        <dbReference type="ARBA" id="ARBA00022448"/>
    </source>
</evidence>
<dbReference type="InterPro" id="IPR013059">
    <property type="entry name" value="Trp_tyr_transpt"/>
</dbReference>
<evidence type="ECO:0000256" key="5">
    <source>
        <dbReference type="ARBA" id="ARBA00022692"/>
    </source>
</evidence>
<comment type="caution">
    <text evidence="10">The sequence shown here is derived from an EMBL/GenBank/DDBJ whole genome shotgun (WGS) entry which is preliminary data.</text>
</comment>
<dbReference type="PRINTS" id="PR00166">
    <property type="entry name" value="AROAAPRMEASE"/>
</dbReference>
<sequence>MKSKTLGASLIFTGNCVGAGILALPLSTAGLGFVATSVVITLCWLVSMIASLLIVEVLAAYPEKELNFDSMYSLTLGKPGQIIGMLAYVILLYSVAAAYTSGGASILTAILSQAGIHLPSWVAATAFIIILGGIVYKGHRAVDMSNRVLLSVKGVCFVILAAILMPDVRAANLFDITHTMPYLWIAIPILFFSFGLQIMVPSMFSYLDKDVKEVRKAIAFGSFLPLVIYLLWLVVILGILPRFGTPSFSHFLKHHSANDIGDLFVMLGNHSTVHLSSMMMGIFTNVAVMTTFLSLTLALHDYMRDLCKIGKSKSDRKKSIAITYLPPLLVSLFLPALFQSALEYAAGLQALLLLIIPVAMVWSVRRRQNQQNADVSYRVFGGNGLLIVLACFGAVLVVLGFMASMNLLPAL</sequence>
<protein>
    <submittedName>
        <fullName evidence="10">Tyrosine-specific transport protein</fullName>
    </submittedName>
</protein>
<dbReference type="Gene3D" id="1.20.1740.10">
    <property type="entry name" value="Amino acid/polyamine transporter I"/>
    <property type="match status" value="1"/>
</dbReference>
<dbReference type="InterPro" id="IPR018227">
    <property type="entry name" value="Amino_acid_transport_2"/>
</dbReference>
<keyword evidence="2" id="KW-0813">Transport</keyword>
<name>A0ABM8ZYW5_9VIBR</name>
<evidence type="ECO:0000256" key="3">
    <source>
        <dbReference type="ARBA" id="ARBA00022475"/>
    </source>
</evidence>
<evidence type="ECO:0000256" key="1">
    <source>
        <dbReference type="ARBA" id="ARBA00004429"/>
    </source>
</evidence>
<keyword evidence="7 9" id="KW-1133">Transmembrane helix</keyword>
<feature type="transmembrane region" description="Helical" evidence="9">
    <location>
        <begin position="34"/>
        <end position="61"/>
    </location>
</feature>
<feature type="transmembrane region" description="Helical" evidence="9">
    <location>
        <begin position="82"/>
        <end position="110"/>
    </location>
</feature>
<gene>
    <name evidence="10" type="primary">tyrP_2</name>
    <name evidence="10" type="ORF">VMF7928_00124</name>
</gene>
<evidence type="ECO:0000256" key="7">
    <source>
        <dbReference type="ARBA" id="ARBA00022989"/>
    </source>
</evidence>